<dbReference type="Proteomes" id="UP001056012">
    <property type="component" value="Chromosome 2"/>
</dbReference>
<keyword evidence="2" id="KW-1185">Reference proteome</keyword>
<dbReference type="EMBL" id="CP089275">
    <property type="protein sequence ID" value="USP74843.1"/>
    <property type="molecule type" value="Genomic_DNA"/>
</dbReference>
<dbReference type="Gene3D" id="2.60.120.330">
    <property type="entry name" value="B-lactam Antibiotic, Isopenicillin N Synthase, Chain"/>
    <property type="match status" value="1"/>
</dbReference>
<evidence type="ECO:0000313" key="2">
    <source>
        <dbReference type="Proteomes" id="UP001056012"/>
    </source>
</evidence>
<dbReference type="OrthoDB" id="3787188at2759"/>
<gene>
    <name evidence="1" type="ORF">yc1106_02117</name>
</gene>
<evidence type="ECO:0000313" key="1">
    <source>
        <dbReference type="EMBL" id="USP74843.1"/>
    </source>
</evidence>
<accession>A0A9Q9DP76</accession>
<name>A0A9Q9DP76_CURCL</name>
<protein>
    <submittedName>
        <fullName evidence="1">Uncharacterized protein</fullName>
    </submittedName>
</protein>
<sequence length="416" mass="46743">MATLNSASYVQEYTIKHILIPCKNDYATVRKVIGVSLPRMYNSYTSLLGTGDFQGAYPKLETLPTLNSFIRLPRDVGMMLETKGIHERKAIQYDIGNPFIVITMAQYHISPSHSTLPLRSSGIVVQTSVDMLRIHWSLFGPLQSSVDVADTLGPDFNCQQYATYGGSFHPISTSPATEPPVSSISVEVDVLEQWQYNWEMEHREDDGEDHEWIEDENGEDRKLMHCCGESRPPAASSLKVLSTTRPFVTVHDYITQVHAWLGTLQTDILKAMGEMGYPETQLYISLMSLEVLSFEEDIGTMWKWVVTHDTLSDPTLVPEVINKHRKLFEGFTSQSRTIVVQLLHAISQILELDQETSLKTEHRLGEPGSSCLNLIRYVKSSDAKYEGQNQHTDNGTLTFLLSEQPGLEVISKDTGA</sequence>
<proteinExistence type="predicted"/>
<dbReference type="InterPro" id="IPR027443">
    <property type="entry name" value="IPNS-like_sf"/>
</dbReference>
<dbReference type="SUPFAM" id="SSF51197">
    <property type="entry name" value="Clavaminate synthase-like"/>
    <property type="match status" value="1"/>
</dbReference>
<dbReference type="AlphaFoldDB" id="A0A9Q9DP76"/>
<dbReference type="VEuPathDB" id="FungiDB:yc1106_02117"/>
<organism evidence="1 2">
    <name type="scientific">Curvularia clavata</name>
    <dbReference type="NCBI Taxonomy" id="95742"/>
    <lineage>
        <taxon>Eukaryota</taxon>
        <taxon>Fungi</taxon>
        <taxon>Dikarya</taxon>
        <taxon>Ascomycota</taxon>
        <taxon>Pezizomycotina</taxon>
        <taxon>Dothideomycetes</taxon>
        <taxon>Pleosporomycetidae</taxon>
        <taxon>Pleosporales</taxon>
        <taxon>Pleosporineae</taxon>
        <taxon>Pleosporaceae</taxon>
        <taxon>Curvularia</taxon>
    </lineage>
</organism>
<reference evidence="1" key="1">
    <citation type="submission" date="2021-12" db="EMBL/GenBank/DDBJ databases">
        <title>Curvularia clavata genome.</title>
        <authorList>
            <person name="Cao Y."/>
        </authorList>
    </citation>
    <scope>NUCLEOTIDE SEQUENCE</scope>
    <source>
        <strain evidence="1">Yc1106</strain>
    </source>
</reference>